<keyword evidence="1" id="KW-0472">Membrane</keyword>
<feature type="transmembrane region" description="Helical" evidence="1">
    <location>
        <begin position="181"/>
        <end position="201"/>
    </location>
</feature>
<reference evidence="2" key="1">
    <citation type="journal article" date="2020" name="mSystems">
        <title>Genome- and Community-Level Interaction Insights into Carbon Utilization and Element Cycling Functions of Hydrothermarchaeota in Hydrothermal Sediment.</title>
        <authorList>
            <person name="Zhou Z."/>
            <person name="Liu Y."/>
            <person name="Xu W."/>
            <person name="Pan J."/>
            <person name="Luo Z.H."/>
            <person name="Li M."/>
        </authorList>
    </citation>
    <scope>NUCLEOTIDE SEQUENCE [LARGE SCALE GENOMIC DNA]</scope>
    <source>
        <strain evidence="2">SpSt-573</strain>
    </source>
</reference>
<feature type="transmembrane region" description="Helical" evidence="1">
    <location>
        <begin position="144"/>
        <end position="161"/>
    </location>
</feature>
<feature type="transmembrane region" description="Helical" evidence="1">
    <location>
        <begin position="117"/>
        <end position="137"/>
    </location>
</feature>
<sequence>MKAWVNFLRRYRLWLLLITLGFIIATIAIAPLEKTLGARVRLVYLHGAWVWTGKVAFGLAGLAGLGAFLFADRRSFWSGWSLAFGRTGLIFWLTYLPLSLVVQQLNWGGIYWDEPRWRVPLAFGVAGVLLQAALTLFNRPLWTAMANLVFGVALWAGLAQLQNVLHPDSPIFGSGSQRIEAFFLVLLFLTILLMIQLALWLNTRARYA</sequence>
<evidence type="ECO:0000313" key="2">
    <source>
        <dbReference type="EMBL" id="HGS20508.1"/>
    </source>
</evidence>
<feature type="transmembrane region" description="Helical" evidence="1">
    <location>
        <begin position="51"/>
        <end position="71"/>
    </location>
</feature>
<comment type="caution">
    <text evidence="2">The sequence shown here is derived from an EMBL/GenBank/DDBJ whole genome shotgun (WGS) entry which is preliminary data.</text>
</comment>
<feature type="transmembrane region" description="Helical" evidence="1">
    <location>
        <begin position="12"/>
        <end position="31"/>
    </location>
</feature>
<organism evidence="2">
    <name type="scientific">Anaerolinea thermolimosa</name>
    <dbReference type="NCBI Taxonomy" id="229919"/>
    <lineage>
        <taxon>Bacteria</taxon>
        <taxon>Bacillati</taxon>
        <taxon>Chloroflexota</taxon>
        <taxon>Anaerolineae</taxon>
        <taxon>Anaerolineales</taxon>
        <taxon>Anaerolineaceae</taxon>
        <taxon>Anaerolinea</taxon>
    </lineage>
</organism>
<proteinExistence type="predicted"/>
<accession>A0A7C4PKM2</accession>
<gene>
    <name evidence="2" type="ORF">ENT37_01415</name>
</gene>
<keyword evidence="1" id="KW-1133">Transmembrane helix</keyword>
<evidence type="ECO:0000256" key="1">
    <source>
        <dbReference type="SAM" id="Phobius"/>
    </source>
</evidence>
<protein>
    <submittedName>
        <fullName evidence="2">Uncharacterized protein</fullName>
    </submittedName>
</protein>
<feature type="transmembrane region" description="Helical" evidence="1">
    <location>
        <begin position="83"/>
        <end position="105"/>
    </location>
</feature>
<keyword evidence="1" id="KW-0812">Transmembrane</keyword>
<dbReference type="EMBL" id="DSYK01000075">
    <property type="protein sequence ID" value="HGS20508.1"/>
    <property type="molecule type" value="Genomic_DNA"/>
</dbReference>
<name>A0A7C4PKM2_9CHLR</name>
<dbReference type="AlphaFoldDB" id="A0A7C4PKM2"/>